<reference evidence="1" key="2">
    <citation type="submission" date="2021-01" db="UniProtKB">
        <authorList>
            <consortium name="EnsemblPlants"/>
        </authorList>
    </citation>
    <scope>IDENTIFICATION</scope>
</reference>
<dbReference type="AlphaFoldDB" id="A0A7N2LQK0"/>
<organism evidence="1 2">
    <name type="scientific">Quercus lobata</name>
    <name type="common">Valley oak</name>
    <dbReference type="NCBI Taxonomy" id="97700"/>
    <lineage>
        <taxon>Eukaryota</taxon>
        <taxon>Viridiplantae</taxon>
        <taxon>Streptophyta</taxon>
        <taxon>Embryophyta</taxon>
        <taxon>Tracheophyta</taxon>
        <taxon>Spermatophyta</taxon>
        <taxon>Magnoliopsida</taxon>
        <taxon>eudicotyledons</taxon>
        <taxon>Gunneridae</taxon>
        <taxon>Pentapetalae</taxon>
        <taxon>rosids</taxon>
        <taxon>fabids</taxon>
        <taxon>Fagales</taxon>
        <taxon>Fagaceae</taxon>
        <taxon>Quercus</taxon>
    </lineage>
</organism>
<dbReference type="PANTHER" id="PTHR36339:SF2">
    <property type="entry name" value="F23A5.5"/>
    <property type="match status" value="1"/>
</dbReference>
<dbReference type="PANTHER" id="PTHR36339">
    <property type="entry name" value="F23A5.5"/>
    <property type="match status" value="1"/>
</dbReference>
<evidence type="ECO:0000313" key="1">
    <source>
        <dbReference type="EnsemblPlants" id="QL05p035114:mrna"/>
    </source>
</evidence>
<dbReference type="InParanoid" id="A0A7N2LQK0"/>
<reference evidence="1 2" key="1">
    <citation type="journal article" date="2016" name="G3 (Bethesda)">
        <title>First Draft Assembly and Annotation of the Genome of a California Endemic Oak Quercus lobata Nee (Fagaceae).</title>
        <authorList>
            <person name="Sork V.L."/>
            <person name="Fitz-Gibbon S.T."/>
            <person name="Puiu D."/>
            <person name="Crepeau M."/>
            <person name="Gugger P.F."/>
            <person name="Sherman R."/>
            <person name="Stevens K."/>
            <person name="Langley C.H."/>
            <person name="Pellegrini M."/>
            <person name="Salzberg S.L."/>
        </authorList>
    </citation>
    <scope>NUCLEOTIDE SEQUENCE [LARGE SCALE GENOMIC DNA]</scope>
    <source>
        <strain evidence="1 2">cv. SW786</strain>
    </source>
</reference>
<evidence type="ECO:0000313" key="2">
    <source>
        <dbReference type="Proteomes" id="UP000594261"/>
    </source>
</evidence>
<protein>
    <submittedName>
        <fullName evidence="1">Uncharacterized protein</fullName>
    </submittedName>
</protein>
<dbReference type="EMBL" id="LRBV02000005">
    <property type="status" value="NOT_ANNOTATED_CDS"/>
    <property type="molecule type" value="Genomic_DNA"/>
</dbReference>
<proteinExistence type="predicted"/>
<keyword evidence="2" id="KW-1185">Reference proteome</keyword>
<accession>A0A7N2LQK0</accession>
<dbReference type="Gramene" id="QL05p035114:mrna">
    <property type="protein sequence ID" value="QL05p035114:mrna"/>
    <property type="gene ID" value="QL05p035114"/>
</dbReference>
<sequence length="87" mass="9518">MELIATEEKEAGSDPELKEVKVRLDKLEEAVKEIVVETRNNLLVAQNLWNQDQGLVKSVSGAPVPEAFLQDQKGKMQNGVASQGAKT</sequence>
<dbReference type="EnsemblPlants" id="QL05p035114:mrna">
    <property type="protein sequence ID" value="QL05p035114:mrna"/>
    <property type="gene ID" value="QL05p035114"/>
</dbReference>
<name>A0A7N2LQK0_QUELO</name>
<dbReference type="Proteomes" id="UP000594261">
    <property type="component" value="Chromosome 5"/>
</dbReference>